<dbReference type="Proteomes" id="UP000595046">
    <property type="component" value="Chromosome"/>
</dbReference>
<dbReference type="PIRSF" id="PIRSF026631">
    <property type="entry name" value="UCP026631"/>
    <property type="match status" value="1"/>
</dbReference>
<reference evidence="5" key="1">
    <citation type="submission" date="2020-02" db="EMBL/GenBank/DDBJ databases">
        <title>Streptomyces sp. ASO4wet.</title>
        <authorList>
            <person name="Risdian C."/>
            <person name="Landwehr W."/>
            <person name="Schupp P."/>
            <person name="Wink J."/>
        </authorList>
    </citation>
    <scope>NUCLEOTIDE SEQUENCE [LARGE SCALE GENOMIC DNA]</scope>
    <source>
        <strain evidence="5">ASO4wet</strain>
    </source>
</reference>
<gene>
    <name evidence="4" type="ORF">G4Z16_13435</name>
</gene>
<keyword evidence="2" id="KW-0472">Membrane</keyword>
<sequence>MGPGTDIGKETSRNTGQEKSKDSGEGPPPPGRSEGKRLHPVTPWRRAWAPVAGLVAFSVHDFERTREWFTHLTPGWLAAAFAVLLPVAAAYGFFSWWFTSYLVTDTDLRIRTGLVFRRTAHIRLDRVQAIDVGRPLLARVAGVAKLKLDVVGTEAKDELAFLGEREAVALRAELLARAAGIAPDAAPEAGEAPARELLRVGTRTLVTGLLLMGTGWGALLMMLVVPTLVYFASDSALGAVAALVPALGGVWASTGGRFLKEYDWTVAESPDGLRLDHGLLDREHATVPPGRVQSVRITEPLLWRSRGWVRVELEIAGAGKDKGGVLIPVAPRGEAAAVLARVLPGVDLAAAAGTTAPVPRRARWCVPLLWRGYGHGATDSVFVTRSGLVSRRVTLVPHAKVQSVRFVQGPWERRMRLADVAVDHGANGWTAARLRDADEARALVHAQAERSRTGRREARPERWMTGGAAQTPQAQTQTPHAHDPQAQTPHAHDPHAHAPQAGAPLDGEPGAPASATDEGRSAEG</sequence>
<keyword evidence="5" id="KW-1185">Reference proteome</keyword>
<organism evidence="4 5">
    <name type="scientific">Streptomyces bathyalis</name>
    <dbReference type="NCBI Taxonomy" id="2710756"/>
    <lineage>
        <taxon>Bacteria</taxon>
        <taxon>Bacillati</taxon>
        <taxon>Actinomycetota</taxon>
        <taxon>Actinomycetes</taxon>
        <taxon>Kitasatosporales</taxon>
        <taxon>Streptomycetaceae</taxon>
        <taxon>Streptomyces</taxon>
    </lineage>
</organism>
<protein>
    <submittedName>
        <fullName evidence="4">PH domain-containing protein</fullName>
    </submittedName>
</protein>
<evidence type="ECO:0000256" key="2">
    <source>
        <dbReference type="SAM" id="Phobius"/>
    </source>
</evidence>
<dbReference type="PANTHER" id="PTHR34473:SF2">
    <property type="entry name" value="UPF0699 TRANSMEMBRANE PROTEIN YDBT"/>
    <property type="match status" value="1"/>
</dbReference>
<name>A0A7T1WVE6_9ACTN</name>
<dbReference type="KEGG" id="sbat:G4Z16_13435"/>
<dbReference type="AlphaFoldDB" id="A0A7T1WVE6"/>
<feature type="transmembrane region" description="Helical" evidence="2">
    <location>
        <begin position="76"/>
        <end position="99"/>
    </location>
</feature>
<feature type="region of interest" description="Disordered" evidence="1">
    <location>
        <begin position="1"/>
        <end position="38"/>
    </location>
</feature>
<keyword evidence="2" id="KW-0812">Transmembrane</keyword>
<feature type="transmembrane region" description="Helical" evidence="2">
    <location>
        <begin position="205"/>
        <end position="229"/>
    </location>
</feature>
<proteinExistence type="predicted"/>
<dbReference type="Pfam" id="PF03703">
    <property type="entry name" value="bPH_2"/>
    <property type="match status" value="3"/>
</dbReference>
<feature type="domain" description="YdbS-like PH" evidence="3">
    <location>
        <begin position="96"/>
        <end position="173"/>
    </location>
</feature>
<feature type="domain" description="YdbS-like PH" evidence="3">
    <location>
        <begin position="267"/>
        <end position="340"/>
    </location>
</feature>
<dbReference type="EMBL" id="CP048882">
    <property type="protein sequence ID" value="QPP10676.1"/>
    <property type="molecule type" value="Genomic_DNA"/>
</dbReference>
<keyword evidence="2" id="KW-1133">Transmembrane helix</keyword>
<evidence type="ECO:0000313" key="5">
    <source>
        <dbReference type="Proteomes" id="UP000595046"/>
    </source>
</evidence>
<feature type="compositionally biased region" description="Basic and acidic residues" evidence="1">
    <location>
        <begin position="7"/>
        <end position="24"/>
    </location>
</feature>
<accession>A0A7T1WVE6</accession>
<feature type="compositionally biased region" description="Low complexity" evidence="1">
    <location>
        <begin position="465"/>
        <end position="489"/>
    </location>
</feature>
<feature type="region of interest" description="Disordered" evidence="1">
    <location>
        <begin position="445"/>
        <end position="524"/>
    </location>
</feature>
<dbReference type="PANTHER" id="PTHR34473">
    <property type="entry name" value="UPF0699 TRANSMEMBRANE PROTEIN YDBS"/>
    <property type="match status" value="1"/>
</dbReference>
<dbReference type="InterPro" id="IPR005182">
    <property type="entry name" value="YdbS-like_PH"/>
</dbReference>
<dbReference type="InterPro" id="IPR014529">
    <property type="entry name" value="UCP026631"/>
</dbReference>
<feature type="transmembrane region" description="Helical" evidence="2">
    <location>
        <begin position="235"/>
        <end position="252"/>
    </location>
</feature>
<feature type="domain" description="YdbS-like PH" evidence="3">
    <location>
        <begin position="370"/>
        <end position="443"/>
    </location>
</feature>
<evidence type="ECO:0000259" key="3">
    <source>
        <dbReference type="Pfam" id="PF03703"/>
    </source>
</evidence>
<evidence type="ECO:0000256" key="1">
    <source>
        <dbReference type="SAM" id="MobiDB-lite"/>
    </source>
</evidence>
<evidence type="ECO:0000313" key="4">
    <source>
        <dbReference type="EMBL" id="QPP10676.1"/>
    </source>
</evidence>
<feature type="compositionally biased region" description="Basic and acidic residues" evidence="1">
    <location>
        <begin position="445"/>
        <end position="462"/>
    </location>
</feature>